<feature type="compositionally biased region" description="Basic and acidic residues" evidence="1">
    <location>
        <begin position="472"/>
        <end position="488"/>
    </location>
</feature>
<proteinExistence type="predicted"/>
<feature type="region of interest" description="Disordered" evidence="1">
    <location>
        <begin position="1"/>
        <end position="20"/>
    </location>
</feature>
<evidence type="ECO:0000256" key="1">
    <source>
        <dbReference type="SAM" id="MobiDB-lite"/>
    </source>
</evidence>
<evidence type="ECO:0000313" key="2">
    <source>
        <dbReference type="EMBL" id="SPQ98433.1"/>
    </source>
</evidence>
<gene>
    <name evidence="2" type="ORF">PLBR_LOCUS5648</name>
</gene>
<reference evidence="2 3" key="1">
    <citation type="submission" date="2018-03" db="EMBL/GenBank/DDBJ databases">
        <authorList>
            <person name="Fogelqvist J."/>
        </authorList>
    </citation>
    <scope>NUCLEOTIDE SEQUENCE [LARGE SCALE GENOMIC DNA]</scope>
</reference>
<dbReference type="AlphaFoldDB" id="A0A3P3YE33"/>
<organism evidence="2 3">
    <name type="scientific">Plasmodiophora brassicae</name>
    <name type="common">Clubroot disease agent</name>
    <dbReference type="NCBI Taxonomy" id="37360"/>
    <lineage>
        <taxon>Eukaryota</taxon>
        <taxon>Sar</taxon>
        <taxon>Rhizaria</taxon>
        <taxon>Endomyxa</taxon>
        <taxon>Phytomyxea</taxon>
        <taxon>Plasmodiophorida</taxon>
        <taxon>Plasmodiophoridae</taxon>
        <taxon>Plasmodiophora</taxon>
    </lineage>
</organism>
<feature type="compositionally biased region" description="Basic and acidic residues" evidence="1">
    <location>
        <begin position="430"/>
        <end position="443"/>
    </location>
</feature>
<sequence length="524" mass="58407">MRQGESFVYGGGSRGARPPRSRCIVASHTGHDVPRRCRLPHAPGRHCPNDGGVRVRVGAWWHGMVHAQGPRTVPRLRVRLSGVLRPPSPIAAICQPGRLRVHALPERLHACPPAGPHRGRRRGIADADCLVPDRHAPAAGRFRHERLVRLPLQPAARALLAEAPDEAARHQAGQHVDHGGDVGVPADRHDRVPDVPRPRPGQHPDELRARRRAPELRAGNAGRHDLLRHPRRPAAEPRPHRGNPVRHPALLPAAISRPDVRPARRRPARRRARPPDRLRLGLCRLDGVVHRHVHSAPRLLPAPATPPADARRRDAGRIRPPRRRRRRCRRLHGRLGPQCRQRAADAVGGLLLYWMVAQYTVEWSVGASDRETRNRGVSAGCSRGPGTGAARDTRDSRRQLDLPPVGSGAHQFCIICRRCRHRPARDQRMTLEDKRREAARLRQEALSPDSELLPTRKEAESLPYDTPVAEDQQERPVVEGKAEKRAGGEGKPTLLNKSDIRKLRRAMKLEEECQQAAGGERPEA</sequence>
<protein>
    <submittedName>
        <fullName evidence="2">Uncharacterized protein</fullName>
    </submittedName>
</protein>
<dbReference type="Proteomes" id="UP000290189">
    <property type="component" value="Unassembled WGS sequence"/>
</dbReference>
<feature type="region of interest" description="Disordered" evidence="1">
    <location>
        <begin position="373"/>
        <end position="407"/>
    </location>
</feature>
<feature type="compositionally biased region" description="Basic and acidic residues" evidence="1">
    <location>
        <begin position="175"/>
        <end position="215"/>
    </location>
</feature>
<feature type="region of interest" description="Disordered" evidence="1">
    <location>
        <begin position="298"/>
        <end position="326"/>
    </location>
</feature>
<dbReference type="EMBL" id="OVEO01000009">
    <property type="protein sequence ID" value="SPQ98433.1"/>
    <property type="molecule type" value="Genomic_DNA"/>
</dbReference>
<geneLocation type="mitochondrion" evidence="2"/>
<feature type="region of interest" description="Disordered" evidence="1">
    <location>
        <begin position="430"/>
        <end position="501"/>
    </location>
</feature>
<feature type="region of interest" description="Disordered" evidence="1">
    <location>
        <begin position="163"/>
        <end position="275"/>
    </location>
</feature>
<feature type="compositionally biased region" description="Basic and acidic residues" evidence="1">
    <location>
        <begin position="222"/>
        <end position="239"/>
    </location>
</feature>
<accession>A0A3P3YE33</accession>
<evidence type="ECO:0000313" key="3">
    <source>
        <dbReference type="Proteomes" id="UP000290189"/>
    </source>
</evidence>
<feature type="compositionally biased region" description="Basic and acidic residues" evidence="1">
    <location>
        <begin position="391"/>
        <end position="400"/>
    </location>
</feature>
<keyword evidence="2" id="KW-0496">Mitochondrion</keyword>
<name>A0A3P3YE33_PLABS</name>
<feature type="compositionally biased region" description="Basic residues" evidence="1">
    <location>
        <begin position="263"/>
        <end position="272"/>
    </location>
</feature>